<dbReference type="Gene3D" id="3.90.1150.10">
    <property type="entry name" value="Aspartate Aminotransferase, domain 1"/>
    <property type="match status" value="1"/>
</dbReference>
<dbReference type="GO" id="GO:0006535">
    <property type="term" value="P:cysteine biosynthetic process from serine"/>
    <property type="evidence" value="ECO:0007669"/>
    <property type="project" value="TreeGrafter"/>
</dbReference>
<evidence type="ECO:0000256" key="4">
    <source>
        <dbReference type="ARBA" id="ARBA00022898"/>
    </source>
</evidence>
<dbReference type="InterPro" id="IPR000277">
    <property type="entry name" value="Cys/Met-Metab_PyrdxlP-dep_enz"/>
</dbReference>
<sequence length="460" mass="51578">MSNEKYDVNYWIEKGKELVANRQRRIERAKKWKFDTVATHGLYDAREALSLNNGSIMEPVYLTTAQAYHNSAEMEVALAYQMPTWCYTRIANPSNYFLEETAALLETYGSDMEASCVATASGMSAIRTATDPFLVKDDRFPKPNIVASAKVYGGTFQQFWVRRYQEQGIEVRWIKDPTDMEEWASRVDDQTRYLYGEFPSNPTVDIFDISAVAELAHSHGIPLIVDSTCASPALTRPLLLGADIVVQSASKVISASGTSIVGLVISKKNITSKIGDDEMKEDFATWAKLWPYRDNGPALSPFNAIMTLNDMRTLRSRVEKMSRNALTVAKYLEGHPKIESVHYPGLESYKAHAIAQKYMKLVDSDENHYGYMMAVDIKEDKPGDSKNARKFYDALDMIWRATDLGRVKTVATLNAISTHQQQGEEGRRLASIKPSTCRISCGVEAVEDIIADLEQALDAI</sequence>
<keyword evidence="3" id="KW-0808">Transferase</keyword>
<dbReference type="GO" id="GO:0030170">
    <property type="term" value="F:pyridoxal phosphate binding"/>
    <property type="evidence" value="ECO:0007669"/>
    <property type="project" value="InterPro"/>
</dbReference>
<accession>A0A7V5PPE3</accession>
<dbReference type="GO" id="GO:0003961">
    <property type="term" value="F:O-acetylhomoserine aminocarboxypropyltransferase activity"/>
    <property type="evidence" value="ECO:0007669"/>
    <property type="project" value="TreeGrafter"/>
</dbReference>
<proteinExistence type="inferred from homology"/>
<evidence type="ECO:0000256" key="6">
    <source>
        <dbReference type="RuleBase" id="RU362118"/>
    </source>
</evidence>
<dbReference type="PIRSF" id="PIRSF001434">
    <property type="entry name" value="CGS"/>
    <property type="match status" value="1"/>
</dbReference>
<dbReference type="GO" id="GO:0071269">
    <property type="term" value="P:L-homocysteine biosynthetic process"/>
    <property type="evidence" value="ECO:0007669"/>
    <property type="project" value="TreeGrafter"/>
</dbReference>
<dbReference type="Pfam" id="PF01053">
    <property type="entry name" value="Cys_Met_Meta_PP"/>
    <property type="match status" value="1"/>
</dbReference>
<evidence type="ECO:0000256" key="2">
    <source>
        <dbReference type="ARBA" id="ARBA00009077"/>
    </source>
</evidence>
<dbReference type="EMBL" id="DROD01000434">
    <property type="protein sequence ID" value="HHJ52801.1"/>
    <property type="molecule type" value="Genomic_DNA"/>
</dbReference>
<dbReference type="SUPFAM" id="SSF53383">
    <property type="entry name" value="PLP-dependent transferases"/>
    <property type="match status" value="1"/>
</dbReference>
<evidence type="ECO:0000313" key="7">
    <source>
        <dbReference type="EMBL" id="HHJ52801.1"/>
    </source>
</evidence>
<keyword evidence="4 5" id="KW-0663">Pyridoxal phosphate</keyword>
<feature type="modified residue" description="N6-(pyridoxal phosphate)lysine" evidence="5">
    <location>
        <position position="251"/>
    </location>
</feature>
<dbReference type="Gene3D" id="3.40.640.10">
    <property type="entry name" value="Type I PLP-dependent aspartate aminotransferase-like (Major domain)"/>
    <property type="match status" value="1"/>
</dbReference>
<dbReference type="GO" id="GO:0004124">
    <property type="term" value="F:cysteine synthase activity"/>
    <property type="evidence" value="ECO:0007669"/>
    <property type="project" value="TreeGrafter"/>
</dbReference>
<name>A0A7V5PPE3_CALAY</name>
<comment type="cofactor">
    <cofactor evidence="1 6">
        <name>pyridoxal 5'-phosphate</name>
        <dbReference type="ChEBI" id="CHEBI:597326"/>
    </cofactor>
</comment>
<reference evidence="7" key="1">
    <citation type="journal article" date="2020" name="mSystems">
        <title>Genome- and Community-Level Interaction Insights into Carbon Utilization and Element Cycling Functions of Hydrothermarchaeota in Hydrothermal Sediment.</title>
        <authorList>
            <person name="Zhou Z."/>
            <person name="Liu Y."/>
            <person name="Xu W."/>
            <person name="Pan J."/>
            <person name="Luo Z.H."/>
            <person name="Li M."/>
        </authorList>
    </citation>
    <scope>NUCLEOTIDE SEQUENCE [LARGE SCALE GENOMIC DNA]</scope>
    <source>
        <strain evidence="7">HyVt-527</strain>
    </source>
</reference>
<dbReference type="InterPro" id="IPR015422">
    <property type="entry name" value="PyrdxlP-dep_Trfase_small"/>
</dbReference>
<protein>
    <submittedName>
        <fullName evidence="7">O-acetylhomoserine aminocarboxypropyltransferase/cysteine synthase</fullName>
    </submittedName>
</protein>
<evidence type="ECO:0000256" key="1">
    <source>
        <dbReference type="ARBA" id="ARBA00001933"/>
    </source>
</evidence>
<dbReference type="PANTHER" id="PTHR43797:SF2">
    <property type="entry name" value="HOMOCYSTEINE_CYSTEINE SYNTHASE"/>
    <property type="match status" value="1"/>
</dbReference>
<dbReference type="GO" id="GO:0019346">
    <property type="term" value="P:transsulfuration"/>
    <property type="evidence" value="ECO:0007669"/>
    <property type="project" value="InterPro"/>
</dbReference>
<dbReference type="InterPro" id="IPR006235">
    <property type="entry name" value="OAc-hSer/O-AcSer_sulfhydrylase"/>
</dbReference>
<evidence type="ECO:0000256" key="5">
    <source>
        <dbReference type="PIRSR" id="PIRSR001434-2"/>
    </source>
</evidence>
<organism evidence="7">
    <name type="scientific">Caldithrix abyssi</name>
    <dbReference type="NCBI Taxonomy" id="187145"/>
    <lineage>
        <taxon>Bacteria</taxon>
        <taxon>Pseudomonadati</taxon>
        <taxon>Calditrichota</taxon>
        <taxon>Calditrichia</taxon>
        <taxon>Calditrichales</taxon>
        <taxon>Calditrichaceae</taxon>
        <taxon>Caldithrix</taxon>
    </lineage>
</organism>
<dbReference type="Proteomes" id="UP000886124">
    <property type="component" value="Unassembled WGS sequence"/>
</dbReference>
<dbReference type="PANTHER" id="PTHR43797">
    <property type="entry name" value="HOMOCYSTEINE/CYSTEINE SYNTHASE"/>
    <property type="match status" value="1"/>
</dbReference>
<dbReference type="InterPro" id="IPR015421">
    <property type="entry name" value="PyrdxlP-dep_Trfase_major"/>
</dbReference>
<dbReference type="InterPro" id="IPR015424">
    <property type="entry name" value="PyrdxlP-dep_Trfase"/>
</dbReference>
<gene>
    <name evidence="7" type="ORF">ENJ89_06360</name>
</gene>
<dbReference type="AlphaFoldDB" id="A0A7V5PPE3"/>
<evidence type="ECO:0000256" key="3">
    <source>
        <dbReference type="ARBA" id="ARBA00022679"/>
    </source>
</evidence>
<comment type="similarity">
    <text evidence="2 6">Belongs to the trans-sulfuration enzymes family.</text>
</comment>
<dbReference type="GO" id="GO:0005737">
    <property type="term" value="C:cytoplasm"/>
    <property type="evidence" value="ECO:0007669"/>
    <property type="project" value="TreeGrafter"/>
</dbReference>
<comment type="caution">
    <text evidence="7">The sequence shown here is derived from an EMBL/GenBank/DDBJ whole genome shotgun (WGS) entry which is preliminary data.</text>
</comment>